<keyword evidence="3" id="KW-1185">Reference proteome</keyword>
<organism evidence="2 3">
    <name type="scientific">Pleuronectes platessa</name>
    <name type="common">European plaice</name>
    <dbReference type="NCBI Taxonomy" id="8262"/>
    <lineage>
        <taxon>Eukaryota</taxon>
        <taxon>Metazoa</taxon>
        <taxon>Chordata</taxon>
        <taxon>Craniata</taxon>
        <taxon>Vertebrata</taxon>
        <taxon>Euteleostomi</taxon>
        <taxon>Actinopterygii</taxon>
        <taxon>Neopterygii</taxon>
        <taxon>Teleostei</taxon>
        <taxon>Neoteleostei</taxon>
        <taxon>Acanthomorphata</taxon>
        <taxon>Carangaria</taxon>
        <taxon>Pleuronectiformes</taxon>
        <taxon>Pleuronectoidei</taxon>
        <taxon>Pleuronectidae</taxon>
        <taxon>Pleuronectes</taxon>
    </lineage>
</organism>
<reference evidence="2" key="1">
    <citation type="submission" date="2020-03" db="EMBL/GenBank/DDBJ databases">
        <authorList>
            <person name="Weist P."/>
        </authorList>
    </citation>
    <scope>NUCLEOTIDE SEQUENCE</scope>
</reference>
<name>A0A9N7VAX7_PLEPL</name>
<dbReference type="AlphaFoldDB" id="A0A9N7VAX7"/>
<gene>
    <name evidence="2" type="ORF">PLEPLA_LOCUS33864</name>
</gene>
<accession>A0A9N7VAX7</accession>
<dbReference type="Proteomes" id="UP001153269">
    <property type="component" value="Unassembled WGS sequence"/>
</dbReference>
<feature type="non-terminal residue" evidence="2">
    <location>
        <position position="284"/>
    </location>
</feature>
<proteinExistence type="predicted"/>
<dbReference type="EMBL" id="CADEAL010003890">
    <property type="protein sequence ID" value="CAB1446125.1"/>
    <property type="molecule type" value="Genomic_DNA"/>
</dbReference>
<feature type="region of interest" description="Disordered" evidence="1">
    <location>
        <begin position="104"/>
        <end position="127"/>
    </location>
</feature>
<comment type="caution">
    <text evidence="2">The sequence shown here is derived from an EMBL/GenBank/DDBJ whole genome shotgun (WGS) entry which is preliminary data.</text>
</comment>
<sequence>MARQITAAGPGVAAVFLVGTEKCRTAGGAVTWGMERSTGGGGRRGRMKEKPVDLENEAGWLPASILFFFLVRRDEECTEYKATTTSRRRGAVCGCENKRRDVQGEGGRLRQVQHRGQRTGAPGGRRHSSGFESWLLEAQEPELCHLGIAKKEPRELHRASSAAKRVRRSHWHSHHYHHFHHHHHPAVLFSPSSASPHPAVLLRPHRPANMPRHRPAQGMALLLPVALWIFCHVNPVHGALPTSPLIGPGMWREHGLRSRAVRTEARGGACTGGAAGIPAVRGAS</sequence>
<evidence type="ECO:0000313" key="3">
    <source>
        <dbReference type="Proteomes" id="UP001153269"/>
    </source>
</evidence>
<evidence type="ECO:0000256" key="1">
    <source>
        <dbReference type="SAM" id="MobiDB-lite"/>
    </source>
</evidence>
<protein>
    <submittedName>
        <fullName evidence="2">Uncharacterized protein</fullName>
    </submittedName>
</protein>
<evidence type="ECO:0000313" key="2">
    <source>
        <dbReference type="EMBL" id="CAB1446125.1"/>
    </source>
</evidence>